<proteinExistence type="predicted"/>
<evidence type="ECO:0000313" key="1">
    <source>
        <dbReference type="EMBL" id="EEO39359.1"/>
    </source>
</evidence>
<dbReference type="eggNOG" id="ENOG503389A">
    <property type="taxonomic scope" value="Bacteria"/>
</dbReference>
<dbReference type="HOGENOM" id="CLU_2167303_0_0_0"/>
<protein>
    <recommendedName>
        <fullName evidence="3">DUF1934 domain-containing protein</fullName>
    </recommendedName>
</protein>
<gene>
    <name evidence="1" type="ORF">FSCG_00072</name>
</gene>
<evidence type="ECO:0000313" key="2">
    <source>
        <dbReference type="Proteomes" id="UP000004925"/>
    </source>
</evidence>
<reference evidence="1 2" key="1">
    <citation type="submission" date="2011-10" db="EMBL/GenBank/DDBJ databases">
        <title>The Genome Sequence of Fusobacterium sp. 4_1_13.</title>
        <authorList>
            <consortium name="The Broad Institute Genome Sequencing Platform"/>
            <person name="Earl A."/>
            <person name="Ward D."/>
            <person name="Feldgarden M."/>
            <person name="Gevers D."/>
            <person name="Strauss J."/>
            <person name="Ambrose C."/>
            <person name="Allen-Vercoe E."/>
            <person name="Young S.K."/>
            <person name="Zeng Q."/>
            <person name="Gargeya S."/>
            <person name="Fitzgerald M."/>
            <person name="Haas B."/>
            <person name="Abouelleil A."/>
            <person name="Alvarado L."/>
            <person name="Arachchi H.M."/>
            <person name="Berlin A."/>
            <person name="Brown A."/>
            <person name="Chapman S.B."/>
            <person name="Chen Z."/>
            <person name="Dunbar C."/>
            <person name="Freedman E."/>
            <person name="Gearin G."/>
            <person name="Goldberg J."/>
            <person name="Griggs A."/>
            <person name="Gujja S."/>
            <person name="Heiman D."/>
            <person name="Howarth C."/>
            <person name="Larson L."/>
            <person name="Lui A."/>
            <person name="MacDonald P.J."/>
            <person name="Montmayeur A."/>
            <person name="Murphy C."/>
            <person name="Neiman D."/>
            <person name="Pearson M."/>
            <person name="Priest M."/>
            <person name="Roberts A."/>
            <person name="Saif S."/>
            <person name="Shea T."/>
            <person name="Shenoy N."/>
            <person name="Sisk P."/>
            <person name="Stolte C."/>
            <person name="Sykes S."/>
            <person name="Wortman J."/>
            <person name="Nusbaum C."/>
            <person name="Birren B."/>
        </authorList>
    </citation>
    <scope>NUCLEOTIDE SEQUENCE [LARGE SCALE GENOMIC DNA]</scope>
    <source>
        <strain evidence="1 2">4_1_13</strain>
    </source>
</reference>
<dbReference type="RefSeq" id="WP_005890516.1">
    <property type="nucleotide sequence ID" value="NZ_KQ235735.1"/>
</dbReference>
<evidence type="ECO:0008006" key="3">
    <source>
        <dbReference type="Google" id="ProtNLM"/>
    </source>
</evidence>
<dbReference type="GeneID" id="79798848"/>
<organism evidence="1 2">
    <name type="scientific">Fusobacterium vincentii 4_1_13</name>
    <dbReference type="NCBI Taxonomy" id="469606"/>
    <lineage>
        <taxon>Bacteria</taxon>
        <taxon>Fusobacteriati</taxon>
        <taxon>Fusobacteriota</taxon>
        <taxon>Fusobacteriia</taxon>
        <taxon>Fusobacteriales</taxon>
        <taxon>Fusobacteriaceae</taxon>
        <taxon>Fusobacterium</taxon>
    </lineage>
</organism>
<dbReference type="AlphaFoldDB" id="A0A0M1VRV5"/>
<dbReference type="Proteomes" id="UP000004925">
    <property type="component" value="Unassembled WGS sequence"/>
</dbReference>
<comment type="caution">
    <text evidence="1">The sequence shown here is derived from an EMBL/GenBank/DDBJ whole genome shotgun (WGS) entry which is preliminary data.</text>
</comment>
<dbReference type="EMBL" id="ACDE02000013">
    <property type="protein sequence ID" value="EEO39359.1"/>
    <property type="molecule type" value="Genomic_DNA"/>
</dbReference>
<sequence>MGGTAIKGNFILKIKDSYNEESLEELVGEIEGELKEDIENINFFLKNSQNEYSIKLENKELSLIRNSKNKLNINLKFNGEKNNFFYEIDNFKQNFLVLGEKYSYNIKNKVFQFSYILFDENYNEINKIKISVEHV</sequence>
<name>A0A0M1VRV5_FUSVC</name>
<accession>A0A0M1VRV5</accession>